<dbReference type="CDD" id="cd00143">
    <property type="entry name" value="PP2Cc"/>
    <property type="match status" value="1"/>
</dbReference>
<dbReference type="AlphaFoldDB" id="A4VD11"/>
<dbReference type="HOGENOM" id="CLU_013173_1_1_1"/>
<dbReference type="PANTHER" id="PTHR47992">
    <property type="entry name" value="PROTEIN PHOSPHATASE"/>
    <property type="match status" value="1"/>
</dbReference>
<dbReference type="SMART" id="SM00331">
    <property type="entry name" value="PP2C_SIG"/>
    <property type="match status" value="1"/>
</dbReference>
<dbReference type="eggNOG" id="KOG0698">
    <property type="taxonomic scope" value="Eukaryota"/>
</dbReference>
<dbReference type="PROSITE" id="PS51746">
    <property type="entry name" value="PPM_2"/>
    <property type="match status" value="1"/>
</dbReference>
<evidence type="ECO:0000313" key="5">
    <source>
        <dbReference type="Proteomes" id="UP000009168"/>
    </source>
</evidence>
<dbReference type="InterPro" id="IPR036457">
    <property type="entry name" value="PPM-type-like_dom_sf"/>
</dbReference>
<dbReference type="Gene3D" id="3.60.40.10">
    <property type="entry name" value="PPM-type phosphatase domain"/>
    <property type="match status" value="1"/>
</dbReference>
<dbReference type="InterPro" id="IPR015655">
    <property type="entry name" value="PP2C"/>
</dbReference>
<dbReference type="RefSeq" id="XP_001470998.2">
    <property type="nucleotide sequence ID" value="XM_001470948.2"/>
</dbReference>
<feature type="domain" description="PPM-type phosphatase" evidence="3">
    <location>
        <begin position="20"/>
        <end position="268"/>
    </location>
</feature>
<dbReference type="SMART" id="SM00332">
    <property type="entry name" value="PP2Cc"/>
    <property type="match status" value="1"/>
</dbReference>
<dbReference type="Pfam" id="PF00481">
    <property type="entry name" value="PP2C"/>
    <property type="match status" value="1"/>
</dbReference>
<name>A4VD11_TETTS</name>
<keyword evidence="5" id="KW-1185">Reference proteome</keyword>
<dbReference type="KEGG" id="tet:TTHERM_00537429"/>
<protein>
    <submittedName>
        <fullName evidence="4">Protein phosphatase 2c</fullName>
    </submittedName>
</protein>
<dbReference type="InterPro" id="IPR001932">
    <property type="entry name" value="PPM-type_phosphatase-like_dom"/>
</dbReference>
<dbReference type="SUPFAM" id="SSF81606">
    <property type="entry name" value="PP2C-like"/>
    <property type="match status" value="1"/>
</dbReference>
<reference evidence="5" key="1">
    <citation type="journal article" date="2006" name="PLoS Biol.">
        <title>Macronuclear genome sequence of the ciliate Tetrahymena thermophila, a model eukaryote.</title>
        <authorList>
            <person name="Eisen J.A."/>
            <person name="Coyne R.S."/>
            <person name="Wu M."/>
            <person name="Wu D."/>
            <person name="Thiagarajan M."/>
            <person name="Wortman J.R."/>
            <person name="Badger J.H."/>
            <person name="Ren Q."/>
            <person name="Amedeo P."/>
            <person name="Jones K.M."/>
            <person name="Tallon L.J."/>
            <person name="Delcher A.L."/>
            <person name="Salzberg S.L."/>
            <person name="Silva J.C."/>
            <person name="Haas B.J."/>
            <person name="Majoros W.H."/>
            <person name="Farzad M."/>
            <person name="Carlton J.M."/>
            <person name="Smith R.K. Jr."/>
            <person name="Garg J."/>
            <person name="Pearlman R.E."/>
            <person name="Karrer K.M."/>
            <person name="Sun L."/>
            <person name="Manning G."/>
            <person name="Elde N.C."/>
            <person name="Turkewitz A.P."/>
            <person name="Asai D.J."/>
            <person name="Wilkes D.E."/>
            <person name="Wang Y."/>
            <person name="Cai H."/>
            <person name="Collins K."/>
            <person name="Stewart B.A."/>
            <person name="Lee S.R."/>
            <person name="Wilamowska K."/>
            <person name="Weinberg Z."/>
            <person name="Ruzzo W.L."/>
            <person name="Wloga D."/>
            <person name="Gaertig J."/>
            <person name="Frankel J."/>
            <person name="Tsao C.-C."/>
            <person name="Gorovsky M.A."/>
            <person name="Keeling P.J."/>
            <person name="Waller R.F."/>
            <person name="Patron N.J."/>
            <person name="Cherry J.M."/>
            <person name="Stover N.A."/>
            <person name="Krieger C.J."/>
            <person name="del Toro C."/>
            <person name="Ryder H.F."/>
            <person name="Williamson S.C."/>
            <person name="Barbeau R.A."/>
            <person name="Hamilton E.P."/>
            <person name="Orias E."/>
        </authorList>
    </citation>
    <scope>NUCLEOTIDE SEQUENCE [LARGE SCALE GENOMIC DNA]</scope>
    <source>
        <strain evidence="5">SB210</strain>
    </source>
</reference>
<dbReference type="InParanoid" id="A4VD11"/>
<evidence type="ECO:0000259" key="3">
    <source>
        <dbReference type="PROSITE" id="PS51746"/>
    </source>
</evidence>
<proteinExistence type="predicted"/>
<dbReference type="GO" id="GO:0016020">
    <property type="term" value="C:membrane"/>
    <property type="evidence" value="ECO:0007669"/>
    <property type="project" value="UniProtKB-SubCell"/>
</dbReference>
<evidence type="ECO:0000256" key="2">
    <source>
        <dbReference type="ARBA" id="ARBA00023136"/>
    </source>
</evidence>
<dbReference type="GO" id="GO:0004722">
    <property type="term" value="F:protein serine/threonine phosphatase activity"/>
    <property type="evidence" value="ECO:0007669"/>
    <property type="project" value="InterPro"/>
</dbReference>
<keyword evidence="2" id="KW-0472">Membrane</keyword>
<dbReference type="OrthoDB" id="10264738at2759"/>
<dbReference type="Proteomes" id="UP000009168">
    <property type="component" value="Unassembled WGS sequence"/>
</dbReference>
<accession>A4VD11</accession>
<dbReference type="STRING" id="312017.A4VD11"/>
<comment type="subcellular location">
    <subcellularLocation>
        <location evidence="1">Membrane</location>
    </subcellularLocation>
</comment>
<dbReference type="EMBL" id="GG662495">
    <property type="protein sequence ID" value="EDK31424.2"/>
    <property type="molecule type" value="Genomic_DNA"/>
</dbReference>
<dbReference type="GeneID" id="7842696"/>
<sequence length="269" mass="30048">MMQGNNQRFVQVKNSQILKEYAYKEDQNYPARFSMEDAHFIVDDAFNDGLIGFYGVLDGHGGSEVVESCVQFIPEIFKKEYKKEVPVKELFTQIFKKTDDKLRLVGASDQGACACIALVRKEGLNDMKCYVGNLGDTRAVLCENDKAVRVSTDHKATNDQEIKRIKDMGGMIIRGRVSGSLAVTRALGDLDLKTEGVLNVPDVQDFMITSKTQYLILASDGLWDVVDDQKAIDLCKNMTDTGEMAKKLVKYAVDNGSRDNTSVMILKFN</sequence>
<evidence type="ECO:0000313" key="4">
    <source>
        <dbReference type="EMBL" id="EDK31424.2"/>
    </source>
</evidence>
<organism evidence="4 5">
    <name type="scientific">Tetrahymena thermophila (strain SB210)</name>
    <dbReference type="NCBI Taxonomy" id="312017"/>
    <lineage>
        <taxon>Eukaryota</taxon>
        <taxon>Sar</taxon>
        <taxon>Alveolata</taxon>
        <taxon>Ciliophora</taxon>
        <taxon>Intramacronucleata</taxon>
        <taxon>Oligohymenophorea</taxon>
        <taxon>Hymenostomatida</taxon>
        <taxon>Tetrahymenina</taxon>
        <taxon>Tetrahymenidae</taxon>
        <taxon>Tetrahymena</taxon>
    </lineage>
</organism>
<evidence type="ECO:0000256" key="1">
    <source>
        <dbReference type="ARBA" id="ARBA00004370"/>
    </source>
</evidence>
<gene>
    <name evidence="4" type="ORF">TTHERM_00537429</name>
</gene>